<dbReference type="InterPro" id="IPR000801">
    <property type="entry name" value="Esterase-like"/>
</dbReference>
<dbReference type="RefSeq" id="WP_301415509.1">
    <property type="nucleotide sequence ID" value="NZ_CP098023.1"/>
</dbReference>
<dbReference type="PANTHER" id="PTHR40841">
    <property type="entry name" value="SIDEROPHORE TRIACETYLFUSARININE C ESTERASE"/>
    <property type="match status" value="1"/>
</dbReference>
<evidence type="ECO:0000313" key="3">
    <source>
        <dbReference type="EMBL" id="WKD49657.1"/>
    </source>
</evidence>
<evidence type="ECO:0000313" key="4">
    <source>
        <dbReference type="Proteomes" id="UP001321520"/>
    </source>
</evidence>
<organism evidence="3 4">
    <name type="scientific">Microbulbifer spongiae</name>
    <dbReference type="NCBI Taxonomy" id="2944933"/>
    <lineage>
        <taxon>Bacteria</taxon>
        <taxon>Pseudomonadati</taxon>
        <taxon>Pseudomonadota</taxon>
        <taxon>Gammaproteobacteria</taxon>
        <taxon>Cellvibrionales</taxon>
        <taxon>Microbulbiferaceae</taxon>
        <taxon>Microbulbifer</taxon>
    </lineage>
</organism>
<protein>
    <submittedName>
        <fullName evidence="3">Alpha/beta hydrolase-fold protein</fullName>
    </submittedName>
</protein>
<accession>A0ABY9EBX3</accession>
<comment type="similarity">
    <text evidence="1">Belongs to the esterase D family.</text>
</comment>
<dbReference type="EMBL" id="CP098023">
    <property type="protein sequence ID" value="WKD49657.1"/>
    <property type="molecule type" value="Genomic_DNA"/>
</dbReference>
<dbReference type="GO" id="GO:0016787">
    <property type="term" value="F:hydrolase activity"/>
    <property type="evidence" value="ECO:0007669"/>
    <property type="project" value="UniProtKB-KW"/>
</dbReference>
<keyword evidence="2 3" id="KW-0378">Hydrolase</keyword>
<dbReference type="Proteomes" id="UP001321520">
    <property type="component" value="Chromosome"/>
</dbReference>
<name>A0ABY9EBX3_9GAMM</name>
<gene>
    <name evidence="3" type="ORF">M8T91_17480</name>
</gene>
<dbReference type="Gene3D" id="3.40.50.1820">
    <property type="entry name" value="alpha/beta hydrolase"/>
    <property type="match status" value="1"/>
</dbReference>
<proteinExistence type="inferred from homology"/>
<evidence type="ECO:0000256" key="2">
    <source>
        <dbReference type="ARBA" id="ARBA00022801"/>
    </source>
</evidence>
<evidence type="ECO:0000256" key="1">
    <source>
        <dbReference type="ARBA" id="ARBA00005622"/>
    </source>
</evidence>
<dbReference type="InterPro" id="IPR052558">
    <property type="entry name" value="Siderophore_Hydrolase_D"/>
</dbReference>
<dbReference type="Pfam" id="PF00756">
    <property type="entry name" value="Esterase"/>
    <property type="match status" value="1"/>
</dbReference>
<sequence length="283" mass="31900">MIKNLILTFSFLLPLVSIEASEGKPYEMPRTHVIPVKNSVSGWQYDLYIKLPEGYLEKNATKYPVIYFPDAAWNIEILSASTEFLMEEVILVGISWQTDIDADLKKEAGIHVSRYRDYTMKESAKPEIQTKYQLGKAGKHLNFIRTDIIDYVEKNYRVDPGNRTFFGYSLGSEFGAYILFTQPDTFKNYILGSPSLVGDIPHLIELASHSESETKSLNANVFVSYGSLEKELGEHAEKLIAILKSRNDKSLSLKHVVIEGDHQAALPMTVVRSVTWLSALAGE</sequence>
<keyword evidence="4" id="KW-1185">Reference proteome</keyword>
<dbReference type="SUPFAM" id="SSF53474">
    <property type="entry name" value="alpha/beta-Hydrolases"/>
    <property type="match status" value="1"/>
</dbReference>
<dbReference type="PANTHER" id="PTHR40841:SF2">
    <property type="entry name" value="SIDEROPHORE-DEGRADING ESTERASE (EUROFUNG)"/>
    <property type="match status" value="1"/>
</dbReference>
<dbReference type="InterPro" id="IPR029058">
    <property type="entry name" value="AB_hydrolase_fold"/>
</dbReference>
<reference evidence="3 4" key="1">
    <citation type="submission" date="2022-05" db="EMBL/GenBank/DDBJ databases">
        <title>Microbulbifer sp. nov., isolated from sponge.</title>
        <authorList>
            <person name="Gao L."/>
        </authorList>
    </citation>
    <scope>NUCLEOTIDE SEQUENCE [LARGE SCALE GENOMIC DNA]</scope>
    <source>
        <strain evidence="3 4">MI-G</strain>
    </source>
</reference>